<gene>
    <name evidence="4" type="ORF">SAMN02745724_03992</name>
</gene>
<name>A0A1I1QRP9_9GAMM</name>
<keyword evidence="2" id="KW-0106">Calcium</keyword>
<dbReference type="InterPro" id="IPR008707">
    <property type="entry name" value="B-propeller_PilY1"/>
</dbReference>
<feature type="domain" description="PilY1 beta-propeller" evidence="3">
    <location>
        <begin position="701"/>
        <end position="945"/>
    </location>
</feature>
<dbReference type="Gene3D" id="3.40.50.410">
    <property type="entry name" value="von Willebrand factor, type A domain"/>
    <property type="match status" value="1"/>
</dbReference>
<dbReference type="Pfam" id="PF05567">
    <property type="entry name" value="T4P_PilY1"/>
    <property type="match status" value="1"/>
</dbReference>
<dbReference type="InterPro" id="IPR036465">
    <property type="entry name" value="vWFA_dom_sf"/>
</dbReference>
<dbReference type="AlphaFoldDB" id="A0A1I1QRP9"/>
<evidence type="ECO:0000313" key="5">
    <source>
        <dbReference type="Proteomes" id="UP000198862"/>
    </source>
</evidence>
<proteinExistence type="predicted"/>
<sequence>MNWGRCLTLVVALLLAEISHSEDIELYVGDTKIQSGTKPQVLIIFDNSGSMGTAITTVEDYKPGTTYPVVSNFDNSLNEDFVYFTIGTGVDNELPRTDKNSDTKRFNSPVNGCDAARVALERYGVYSGFIKEHQYKGNTGSWVELQENSGASTIAALDCLDDVIDKEGTNTNLEIKISGTTYTSAADAILQGLPVNGATKNAKNFYTGSTNVGGLSDTEYQAALDVFDGGQVITLYHPNYLRWYHAVNKVYVDSTRLAVAKTAMTSVINTTPIVDFGLMIFNLDYKGENKRDGGRIISAFGETRADVVTTINNIEAETNTPLCETLYEASRFFSGNSVLYADDDSNCSKNSCGFSYTGNTPAYETSIMSGGSYISPFKEGCASNAYVILITDGAPTRDLAADDEIAALIATKTDPKNEDTSQTPFSDPSLSNTNYLPNLAHWMNHNDVNLNVKGTQSVSLYTIGFSEGADDAAPLLKAAAENGGGTYYSASDALALSGALTTALNEILQINTTFTSPSVASNNFDRTRSLDSVYYAMFFPEEGARWAGNLKKLKVNGDEIVDKNGDPAIDSVGNISDSASTFWLKAEDNDGKPDGNVVKAGGAGAQLAKQASRVVYTDVGSGSPMPSFTKTNALTQVADDAALAAYMATTEAELDNLFSWSKGIDIDDEDGDLNRTELRQDILGDPLHSKPLAINYGDGDVRVLMGTNAGSVHLFKDTGDDISEEWGFIPYELYSNLASLRDNTAGVKVYGMDGSPVIYFDDKNDDGKVETGDTVWAFIGMRRGGNSFYAFDLSSPDKPQLLWSTPLSSSDLGFSEMGQSWSRPKVVFADIDGYKNRPLLIFGAGYDTNKDATIKSDDSGGRGIFIVDAQTKALVWSVTPAVTGGRNTQFKSASGDIIVDSIPGDINTMDSDFDGNIDRLYASDTGGNLWRVDMPGSDPFSSDTPWTVIKLAQLGSNVEADDRRFFYQPEVARTFFSKVTETTVTDENGESTTALTRKETPYEAVLVGSGNRSHPTYTTTNDVLFMIRDENTITKSFNKTADVPSVVTISDLMDITNDPFSGVLDNEDGFRELEVDLAQYHGWKYGLSTSEKSLSEATVVGGIAYFTSFSPSVDNDLANCVLDGGGGLLYAFHLHYGAKVYDNLTLEVGNRVPDSPQLFFGENDEGESQFILIGVGAGEDKTGEGGGDSYSSGVVKLISASDDPVPKPCSDGKISLTGCGQGGTNFMGFTTHRTYIYKKETGSGN</sequence>
<reference evidence="4 5" key="1">
    <citation type="submission" date="2016-10" db="EMBL/GenBank/DDBJ databases">
        <authorList>
            <person name="de Groot N.N."/>
        </authorList>
    </citation>
    <scope>NUCLEOTIDE SEQUENCE [LARGE SCALE GENOMIC DNA]</scope>
    <source>
        <strain evidence="4 5">DSM 6059</strain>
    </source>
</reference>
<organism evidence="4 5">
    <name type="scientific">Pseudoalteromonas denitrificans DSM 6059</name>
    <dbReference type="NCBI Taxonomy" id="1123010"/>
    <lineage>
        <taxon>Bacteria</taxon>
        <taxon>Pseudomonadati</taxon>
        <taxon>Pseudomonadota</taxon>
        <taxon>Gammaproteobacteria</taxon>
        <taxon>Alteromonadales</taxon>
        <taxon>Pseudoalteromonadaceae</taxon>
        <taxon>Pseudoalteromonas</taxon>
    </lineage>
</organism>
<evidence type="ECO:0000259" key="3">
    <source>
        <dbReference type="Pfam" id="PF05567"/>
    </source>
</evidence>
<dbReference type="GO" id="GO:0046872">
    <property type="term" value="F:metal ion binding"/>
    <property type="evidence" value="ECO:0007669"/>
    <property type="project" value="UniProtKB-KW"/>
</dbReference>
<dbReference type="STRING" id="1123010.SAMN02745724_03992"/>
<evidence type="ECO:0000313" key="4">
    <source>
        <dbReference type="EMBL" id="SFD24791.1"/>
    </source>
</evidence>
<protein>
    <submittedName>
        <fullName evidence="4">Type IV pilus assembly protein PilY1</fullName>
    </submittedName>
</protein>
<keyword evidence="5" id="KW-1185">Reference proteome</keyword>
<dbReference type="RefSeq" id="WP_091988767.1">
    <property type="nucleotide sequence ID" value="NZ_FOLO01000043.1"/>
</dbReference>
<dbReference type="SUPFAM" id="SSF53300">
    <property type="entry name" value="vWA-like"/>
    <property type="match status" value="1"/>
</dbReference>
<dbReference type="EMBL" id="FOLO01000043">
    <property type="protein sequence ID" value="SFD24791.1"/>
    <property type="molecule type" value="Genomic_DNA"/>
</dbReference>
<evidence type="ECO:0000256" key="2">
    <source>
        <dbReference type="ARBA" id="ARBA00022837"/>
    </source>
</evidence>
<dbReference type="Proteomes" id="UP000198862">
    <property type="component" value="Unassembled WGS sequence"/>
</dbReference>
<accession>A0A1I1QRP9</accession>
<evidence type="ECO:0000256" key="1">
    <source>
        <dbReference type="ARBA" id="ARBA00022723"/>
    </source>
</evidence>
<keyword evidence="1" id="KW-0479">Metal-binding</keyword>
<dbReference type="OrthoDB" id="7156875at2"/>